<feature type="domain" description="Cytochrome oxidase subunit II transmembrane region profile" evidence="6">
    <location>
        <begin position="1"/>
        <end position="62"/>
    </location>
</feature>
<feature type="transmembrane region" description="Helical" evidence="5">
    <location>
        <begin position="7"/>
        <end position="25"/>
    </location>
</feature>
<dbReference type="EMBL" id="JADJNC010000004">
    <property type="protein sequence ID" value="MBK7421992.1"/>
    <property type="molecule type" value="Genomic_DNA"/>
</dbReference>
<sequence length="120" mass="12985">MHNSYMIFVSALFAVVFVIMIISLVKHRKTCGLLAAKFSGPTGTVQWLWALVPFVILACIDVALINLPDDRTSSAPKKIELAVAQDLPSSLPEMANNTPATGSEINKDKSSATNRSQALR</sequence>
<reference evidence="7" key="1">
    <citation type="submission" date="2020-10" db="EMBL/GenBank/DDBJ databases">
        <title>Connecting structure to function with the recovery of over 1000 high-quality activated sludge metagenome-assembled genomes encoding full-length rRNA genes using long-read sequencing.</title>
        <authorList>
            <person name="Singleton C.M."/>
            <person name="Petriglieri F."/>
            <person name="Kristensen J.M."/>
            <person name="Kirkegaard R.H."/>
            <person name="Michaelsen T.Y."/>
            <person name="Andersen M.H."/>
            <person name="Karst S.M."/>
            <person name="Dueholm M.S."/>
            <person name="Nielsen P.H."/>
            <person name="Albertsen M."/>
        </authorList>
    </citation>
    <scope>NUCLEOTIDE SEQUENCE</scope>
    <source>
        <strain evidence="7">EsbW_18-Q3-R4-48_MAXAC.044</strain>
    </source>
</reference>
<dbReference type="Pfam" id="PF02790">
    <property type="entry name" value="COX2_TM"/>
    <property type="match status" value="1"/>
</dbReference>
<gene>
    <name evidence="7" type="ORF">IPJ48_02215</name>
</gene>
<dbReference type="InterPro" id="IPR036257">
    <property type="entry name" value="Cyt_c_oxidase_su2_TM_sf"/>
</dbReference>
<dbReference type="InterPro" id="IPR011759">
    <property type="entry name" value="Cyt_c_oxidase_su2_TM_dom"/>
</dbReference>
<comment type="caution">
    <text evidence="7">The sequence shown here is derived from an EMBL/GenBank/DDBJ whole genome shotgun (WGS) entry which is preliminary data.</text>
</comment>
<evidence type="ECO:0000256" key="4">
    <source>
        <dbReference type="SAM" id="MobiDB-lite"/>
    </source>
</evidence>
<evidence type="ECO:0000313" key="7">
    <source>
        <dbReference type="EMBL" id="MBK7421992.1"/>
    </source>
</evidence>
<dbReference type="GO" id="GO:0016020">
    <property type="term" value="C:membrane"/>
    <property type="evidence" value="ECO:0007669"/>
    <property type="project" value="UniProtKB-SubCell"/>
</dbReference>
<keyword evidence="3 5" id="KW-0472">Membrane</keyword>
<dbReference type="AlphaFoldDB" id="A0A9D7FAA5"/>
<comment type="subcellular location">
    <subcellularLocation>
        <location evidence="1">Membrane</location>
        <topology evidence="1">Multi-pass membrane protein</topology>
    </subcellularLocation>
</comment>
<organism evidence="7 8">
    <name type="scientific">Candidatus Propionivibrio dominans</name>
    <dbReference type="NCBI Taxonomy" id="2954373"/>
    <lineage>
        <taxon>Bacteria</taxon>
        <taxon>Pseudomonadati</taxon>
        <taxon>Pseudomonadota</taxon>
        <taxon>Betaproteobacteria</taxon>
        <taxon>Rhodocyclales</taxon>
        <taxon>Rhodocyclaceae</taxon>
        <taxon>Propionivibrio</taxon>
    </lineage>
</organism>
<keyword evidence="5" id="KW-1133">Transmembrane helix</keyword>
<dbReference type="Gene3D" id="1.10.287.90">
    <property type="match status" value="1"/>
</dbReference>
<feature type="compositionally biased region" description="Polar residues" evidence="4">
    <location>
        <begin position="95"/>
        <end position="104"/>
    </location>
</feature>
<evidence type="ECO:0000256" key="2">
    <source>
        <dbReference type="ARBA" id="ARBA00022692"/>
    </source>
</evidence>
<feature type="region of interest" description="Disordered" evidence="4">
    <location>
        <begin position="90"/>
        <end position="120"/>
    </location>
</feature>
<evidence type="ECO:0000256" key="3">
    <source>
        <dbReference type="ARBA" id="ARBA00023136"/>
    </source>
</evidence>
<keyword evidence="2 5" id="KW-0812">Transmembrane</keyword>
<dbReference type="Proteomes" id="UP000886602">
    <property type="component" value="Unassembled WGS sequence"/>
</dbReference>
<evidence type="ECO:0000256" key="1">
    <source>
        <dbReference type="ARBA" id="ARBA00004141"/>
    </source>
</evidence>
<feature type="compositionally biased region" description="Polar residues" evidence="4">
    <location>
        <begin position="111"/>
        <end position="120"/>
    </location>
</feature>
<name>A0A9D7FAA5_9RHOO</name>
<protein>
    <recommendedName>
        <fullName evidence="6">Cytochrome oxidase subunit II transmembrane region profile domain-containing protein</fullName>
    </recommendedName>
</protein>
<evidence type="ECO:0000313" key="8">
    <source>
        <dbReference type="Proteomes" id="UP000886602"/>
    </source>
</evidence>
<dbReference type="GO" id="GO:0022900">
    <property type="term" value="P:electron transport chain"/>
    <property type="evidence" value="ECO:0007669"/>
    <property type="project" value="InterPro"/>
</dbReference>
<proteinExistence type="predicted"/>
<dbReference type="SUPFAM" id="SSF81464">
    <property type="entry name" value="Cytochrome c oxidase subunit II-like, transmembrane region"/>
    <property type="match status" value="1"/>
</dbReference>
<feature type="transmembrane region" description="Helical" evidence="5">
    <location>
        <begin position="45"/>
        <end position="67"/>
    </location>
</feature>
<evidence type="ECO:0000259" key="6">
    <source>
        <dbReference type="Pfam" id="PF02790"/>
    </source>
</evidence>
<accession>A0A9D7FAA5</accession>
<evidence type="ECO:0000256" key="5">
    <source>
        <dbReference type="SAM" id="Phobius"/>
    </source>
</evidence>